<comment type="similarity">
    <text evidence="2 7">Belongs to the HSF family.</text>
</comment>
<dbReference type="PANTHER" id="PTHR10015">
    <property type="entry name" value="HEAT SHOCK TRANSCRIPTION FACTOR"/>
    <property type="match status" value="1"/>
</dbReference>
<evidence type="ECO:0000256" key="4">
    <source>
        <dbReference type="ARBA" id="ARBA00023125"/>
    </source>
</evidence>
<evidence type="ECO:0000256" key="1">
    <source>
        <dbReference type="ARBA" id="ARBA00004123"/>
    </source>
</evidence>
<name>A0A9W7YDC6_9FUNG</name>
<dbReference type="SMART" id="SM00415">
    <property type="entry name" value="HSF"/>
    <property type="match status" value="1"/>
</dbReference>
<dbReference type="PANTHER" id="PTHR10015:SF427">
    <property type="entry name" value="HEAT SHOCK FACTOR PROTEIN"/>
    <property type="match status" value="1"/>
</dbReference>
<organism evidence="11 12">
    <name type="scientific">Coemansia biformis</name>
    <dbReference type="NCBI Taxonomy" id="1286918"/>
    <lineage>
        <taxon>Eukaryota</taxon>
        <taxon>Fungi</taxon>
        <taxon>Fungi incertae sedis</taxon>
        <taxon>Zoopagomycota</taxon>
        <taxon>Kickxellomycotina</taxon>
        <taxon>Kickxellomycetes</taxon>
        <taxon>Kickxellales</taxon>
        <taxon>Kickxellaceae</taxon>
        <taxon>Coemansia</taxon>
    </lineage>
</organism>
<keyword evidence="6" id="KW-0539">Nucleus</keyword>
<accession>A0A9W7YDC6</accession>
<dbReference type="InterPro" id="IPR036390">
    <property type="entry name" value="WH_DNA-bd_sf"/>
</dbReference>
<feature type="region of interest" description="Disordered" evidence="9">
    <location>
        <begin position="93"/>
        <end position="157"/>
    </location>
</feature>
<keyword evidence="4" id="KW-0238">DNA-binding</keyword>
<evidence type="ECO:0000256" key="9">
    <source>
        <dbReference type="SAM" id="MobiDB-lite"/>
    </source>
</evidence>
<sequence>MVADSSTDSLISWTAEGDCFMVTDPPELSRKVLPVYFKHGNWQSFVRQLNMYGFHKINDLAYGGVFGDAQLWMFKHPCFRRGELRLLQGIKRRGTKHGRSASPEPAGPAAPEAVCATRPAPARPAEPAAQTQTQTPAERDPRVSDILDDPVSAAPGPPADGYMGGLRDCISALQRSNAELQRENQEMRAAIASCQGAFAGIMRN</sequence>
<reference evidence="11" key="1">
    <citation type="submission" date="2022-07" db="EMBL/GenBank/DDBJ databases">
        <title>Phylogenomic reconstructions and comparative analyses of Kickxellomycotina fungi.</title>
        <authorList>
            <person name="Reynolds N.K."/>
            <person name="Stajich J.E."/>
            <person name="Barry K."/>
            <person name="Grigoriev I.V."/>
            <person name="Crous P."/>
            <person name="Smith M.E."/>
        </authorList>
    </citation>
    <scope>NUCLEOTIDE SEQUENCE</scope>
    <source>
        <strain evidence="11">BCRC 34381</strain>
    </source>
</reference>
<dbReference type="SUPFAM" id="SSF46785">
    <property type="entry name" value="Winged helix' DNA-binding domain"/>
    <property type="match status" value="1"/>
</dbReference>
<dbReference type="InterPro" id="IPR036388">
    <property type="entry name" value="WH-like_DNA-bd_sf"/>
</dbReference>
<dbReference type="EMBL" id="JANBOI010000277">
    <property type="protein sequence ID" value="KAJ1731918.1"/>
    <property type="molecule type" value="Genomic_DNA"/>
</dbReference>
<protein>
    <submittedName>
        <fullName evidence="11">Flocculation suppression protein</fullName>
    </submittedName>
</protein>
<dbReference type="FunFam" id="1.10.10.10:FF:000027">
    <property type="entry name" value="Heat shock transcription factor 1"/>
    <property type="match status" value="1"/>
</dbReference>
<keyword evidence="3" id="KW-0805">Transcription regulation</keyword>
<dbReference type="Proteomes" id="UP001143981">
    <property type="component" value="Unassembled WGS sequence"/>
</dbReference>
<evidence type="ECO:0000256" key="5">
    <source>
        <dbReference type="ARBA" id="ARBA00023163"/>
    </source>
</evidence>
<evidence type="ECO:0000256" key="8">
    <source>
        <dbReference type="SAM" id="Coils"/>
    </source>
</evidence>
<feature type="coiled-coil region" evidence="8">
    <location>
        <begin position="166"/>
        <end position="197"/>
    </location>
</feature>
<evidence type="ECO:0000256" key="2">
    <source>
        <dbReference type="ARBA" id="ARBA00006403"/>
    </source>
</evidence>
<evidence type="ECO:0000256" key="3">
    <source>
        <dbReference type="ARBA" id="ARBA00023015"/>
    </source>
</evidence>
<dbReference type="Pfam" id="PF00447">
    <property type="entry name" value="HSF_DNA-bind"/>
    <property type="match status" value="1"/>
</dbReference>
<proteinExistence type="inferred from homology"/>
<dbReference type="PRINTS" id="PR00056">
    <property type="entry name" value="HSFDOMAIN"/>
</dbReference>
<evidence type="ECO:0000313" key="12">
    <source>
        <dbReference type="Proteomes" id="UP001143981"/>
    </source>
</evidence>
<dbReference type="InterPro" id="IPR000232">
    <property type="entry name" value="HSF_DNA-bd"/>
</dbReference>
<keyword evidence="5" id="KW-0804">Transcription</keyword>
<gene>
    <name evidence="11" type="primary">SFL1_1</name>
    <name evidence="11" type="ORF">LPJ61_002297</name>
</gene>
<evidence type="ECO:0000259" key="10">
    <source>
        <dbReference type="SMART" id="SM00415"/>
    </source>
</evidence>
<evidence type="ECO:0000313" key="11">
    <source>
        <dbReference type="EMBL" id="KAJ1731918.1"/>
    </source>
</evidence>
<evidence type="ECO:0000256" key="6">
    <source>
        <dbReference type="ARBA" id="ARBA00023242"/>
    </source>
</evidence>
<feature type="compositionally biased region" description="Low complexity" evidence="9">
    <location>
        <begin position="100"/>
        <end position="136"/>
    </location>
</feature>
<feature type="domain" description="HSF-type DNA-binding" evidence="10">
    <location>
        <begin position="1"/>
        <end position="93"/>
    </location>
</feature>
<dbReference type="AlphaFoldDB" id="A0A9W7YDC6"/>
<dbReference type="Gene3D" id="1.10.10.10">
    <property type="entry name" value="Winged helix-like DNA-binding domain superfamily/Winged helix DNA-binding domain"/>
    <property type="match status" value="1"/>
</dbReference>
<keyword evidence="8" id="KW-0175">Coiled coil</keyword>
<dbReference type="GO" id="GO:0043565">
    <property type="term" value="F:sequence-specific DNA binding"/>
    <property type="evidence" value="ECO:0007669"/>
    <property type="project" value="InterPro"/>
</dbReference>
<keyword evidence="12" id="KW-1185">Reference proteome</keyword>
<comment type="subcellular location">
    <subcellularLocation>
        <location evidence="1">Nucleus</location>
    </subcellularLocation>
</comment>
<dbReference type="GO" id="GO:0005634">
    <property type="term" value="C:nucleus"/>
    <property type="evidence" value="ECO:0007669"/>
    <property type="project" value="UniProtKB-SubCell"/>
</dbReference>
<dbReference type="OrthoDB" id="60033at2759"/>
<dbReference type="GO" id="GO:0003700">
    <property type="term" value="F:DNA-binding transcription factor activity"/>
    <property type="evidence" value="ECO:0007669"/>
    <property type="project" value="InterPro"/>
</dbReference>
<comment type="caution">
    <text evidence="11">The sequence shown here is derived from an EMBL/GenBank/DDBJ whole genome shotgun (WGS) entry which is preliminary data.</text>
</comment>
<evidence type="ECO:0000256" key="7">
    <source>
        <dbReference type="RuleBase" id="RU004020"/>
    </source>
</evidence>